<keyword evidence="4" id="KW-1003">Cell membrane</keyword>
<keyword evidence="8" id="KW-0449">Lipoprotein</keyword>
<proteinExistence type="inferred from homology"/>
<dbReference type="InterPro" id="IPR015898">
    <property type="entry name" value="G-protein_gamma-like_dom"/>
</dbReference>
<keyword evidence="9" id="KW-0636">Prenylation</keyword>
<evidence type="ECO:0000256" key="6">
    <source>
        <dbReference type="ARBA" id="ARBA00023136"/>
    </source>
</evidence>
<keyword evidence="6" id="KW-0472">Membrane</keyword>
<evidence type="ECO:0000256" key="1">
    <source>
        <dbReference type="ARBA" id="ARBA00004342"/>
    </source>
</evidence>
<evidence type="ECO:0000313" key="13">
    <source>
        <dbReference type="WBParaSite" id="ALUE_0000598301-mRNA-1"/>
    </source>
</evidence>
<reference evidence="13" key="1">
    <citation type="submission" date="2017-02" db="UniProtKB">
        <authorList>
            <consortium name="WormBaseParasite"/>
        </authorList>
    </citation>
    <scope>IDENTIFICATION</scope>
</reference>
<dbReference type="AlphaFoldDB" id="A0A0M3HTK3"/>
<comment type="similarity">
    <text evidence="2">Belongs to the G protein gamma family.</text>
</comment>
<evidence type="ECO:0000313" key="12">
    <source>
        <dbReference type="Proteomes" id="UP000036681"/>
    </source>
</evidence>
<comment type="subunit">
    <text evidence="10">G proteins are composed of 3 units, alpha, beta and gamma. Interacts with gpb-1 and gpb-2.</text>
</comment>
<dbReference type="PANTHER" id="PTHR13809">
    <property type="entry name" value="GUANINE NUCLEOTIDE-BINDING PROTEIN GAMMA SUBUNIT"/>
    <property type="match status" value="1"/>
</dbReference>
<dbReference type="GO" id="GO:0007186">
    <property type="term" value="P:G protein-coupled receptor signaling pathway"/>
    <property type="evidence" value="ECO:0007669"/>
    <property type="project" value="InterPro"/>
</dbReference>
<feature type="domain" description="G protein gamma" evidence="11">
    <location>
        <begin position="40"/>
        <end position="108"/>
    </location>
</feature>
<dbReference type="WBParaSite" id="ALUE_0000598301-mRNA-1">
    <property type="protein sequence ID" value="ALUE_0000598301-mRNA-1"/>
    <property type="gene ID" value="ALUE_0000598301"/>
</dbReference>
<dbReference type="FunFam" id="4.10.260.10:FF:000001">
    <property type="entry name" value="Guanine nucleotide-binding protein subunit gamma"/>
    <property type="match status" value="1"/>
</dbReference>
<dbReference type="Gene3D" id="4.10.260.10">
    <property type="entry name" value="Transducin (heterotrimeric G protein), gamma chain"/>
    <property type="match status" value="1"/>
</dbReference>
<comment type="subcellular location">
    <subcellularLocation>
        <location evidence="1">Cell membrane</location>
        <topology evidence="1">Lipid-anchor</topology>
        <orientation evidence="1">Cytoplasmic side</orientation>
    </subcellularLocation>
</comment>
<keyword evidence="12" id="KW-1185">Reference proteome</keyword>
<dbReference type="InterPro" id="IPR036284">
    <property type="entry name" value="GGL_sf"/>
</dbReference>
<evidence type="ECO:0000256" key="3">
    <source>
        <dbReference type="ARBA" id="ARBA00016111"/>
    </source>
</evidence>
<dbReference type="Pfam" id="PF00631">
    <property type="entry name" value="G-gamma"/>
    <property type="match status" value="1"/>
</dbReference>
<sequence length="108" mass="12655">MEGFEAVTRERVVELPFEADNEFNVLGNPDYCLITMSGRDLHSVQQARKVVEQLRRERNIRRGLVSQSANDLIRYTQEYQKEDVLLTSFPNDKMNPFRPKSSFQCMLL</sequence>
<protein>
    <recommendedName>
        <fullName evidence="3">Guanine nucleotide-binding protein subunit gamma</fullName>
    </recommendedName>
</protein>
<evidence type="ECO:0000259" key="11">
    <source>
        <dbReference type="PROSITE" id="PS50058"/>
    </source>
</evidence>
<dbReference type="SMART" id="SM01224">
    <property type="entry name" value="G_gamma"/>
    <property type="match status" value="1"/>
</dbReference>
<evidence type="ECO:0000256" key="9">
    <source>
        <dbReference type="ARBA" id="ARBA00023289"/>
    </source>
</evidence>
<keyword evidence="7" id="KW-0807">Transducer</keyword>
<evidence type="ECO:0000256" key="4">
    <source>
        <dbReference type="ARBA" id="ARBA00022475"/>
    </source>
</evidence>
<dbReference type="Proteomes" id="UP000036681">
    <property type="component" value="Unplaced"/>
</dbReference>
<organism evidence="12 13">
    <name type="scientific">Ascaris lumbricoides</name>
    <name type="common">Giant roundworm</name>
    <dbReference type="NCBI Taxonomy" id="6252"/>
    <lineage>
        <taxon>Eukaryota</taxon>
        <taxon>Metazoa</taxon>
        <taxon>Ecdysozoa</taxon>
        <taxon>Nematoda</taxon>
        <taxon>Chromadorea</taxon>
        <taxon>Rhabditida</taxon>
        <taxon>Spirurina</taxon>
        <taxon>Ascaridomorpha</taxon>
        <taxon>Ascaridoidea</taxon>
        <taxon>Ascarididae</taxon>
        <taxon>Ascaris</taxon>
    </lineage>
</organism>
<evidence type="ECO:0000256" key="10">
    <source>
        <dbReference type="ARBA" id="ARBA00062735"/>
    </source>
</evidence>
<evidence type="ECO:0000256" key="2">
    <source>
        <dbReference type="ARBA" id="ARBA00007431"/>
    </source>
</evidence>
<dbReference type="GO" id="GO:0005834">
    <property type="term" value="C:heterotrimeric G-protein complex"/>
    <property type="evidence" value="ECO:0007669"/>
    <property type="project" value="InterPro"/>
</dbReference>
<dbReference type="PROSITE" id="PS50058">
    <property type="entry name" value="G_PROTEIN_GAMMA"/>
    <property type="match status" value="1"/>
</dbReference>
<evidence type="ECO:0000256" key="7">
    <source>
        <dbReference type="ARBA" id="ARBA00023224"/>
    </source>
</evidence>
<evidence type="ECO:0000256" key="8">
    <source>
        <dbReference type="ARBA" id="ARBA00023288"/>
    </source>
</evidence>
<dbReference type="SUPFAM" id="SSF48670">
    <property type="entry name" value="Transducin (heterotrimeric G protein), gamma chain"/>
    <property type="match status" value="1"/>
</dbReference>
<dbReference type="SMART" id="SM00224">
    <property type="entry name" value="GGL"/>
    <property type="match status" value="1"/>
</dbReference>
<accession>A0A0M3HTK3</accession>
<dbReference type="GO" id="GO:0031681">
    <property type="term" value="F:G-protein beta-subunit binding"/>
    <property type="evidence" value="ECO:0007669"/>
    <property type="project" value="InterPro"/>
</dbReference>
<dbReference type="CDD" id="cd00068">
    <property type="entry name" value="GGL"/>
    <property type="match status" value="1"/>
</dbReference>
<keyword evidence="5" id="KW-0488">Methylation</keyword>
<name>A0A0M3HTK3_ASCLU</name>
<dbReference type="InterPro" id="IPR001770">
    <property type="entry name" value="G-protein_gamma"/>
</dbReference>
<evidence type="ECO:0000256" key="5">
    <source>
        <dbReference type="ARBA" id="ARBA00022481"/>
    </source>
</evidence>